<evidence type="ECO:0000313" key="13">
    <source>
        <dbReference type="Proteomes" id="UP000011201"/>
    </source>
</evidence>
<dbReference type="Pfam" id="PF01725">
    <property type="entry name" value="Ham1p_like"/>
    <property type="match status" value="1"/>
</dbReference>
<dbReference type="EC" id="3.6.1.66" evidence="10"/>
<evidence type="ECO:0000256" key="11">
    <source>
        <dbReference type="RuleBase" id="RU003781"/>
    </source>
</evidence>
<keyword evidence="3 10" id="KW-0479">Metal-binding</keyword>
<accession>L8MSK7</accession>
<evidence type="ECO:0000256" key="8">
    <source>
        <dbReference type="ARBA" id="ARBA00051875"/>
    </source>
</evidence>
<feature type="binding site" evidence="10">
    <location>
        <position position="80"/>
    </location>
    <ligand>
        <name>Mg(2+)</name>
        <dbReference type="ChEBI" id="CHEBI:18420"/>
    </ligand>
</feature>
<evidence type="ECO:0000256" key="5">
    <source>
        <dbReference type="ARBA" id="ARBA00022801"/>
    </source>
</evidence>
<dbReference type="GO" id="GO:0017111">
    <property type="term" value="F:ribonucleoside triphosphate phosphatase activity"/>
    <property type="evidence" value="ECO:0007669"/>
    <property type="project" value="InterPro"/>
</dbReference>
<dbReference type="GO" id="GO:0009117">
    <property type="term" value="P:nucleotide metabolic process"/>
    <property type="evidence" value="ECO:0007669"/>
    <property type="project" value="UniProtKB-KW"/>
</dbReference>
<dbReference type="HAMAP" id="MF_01405">
    <property type="entry name" value="Non_canon_purine_NTPase"/>
    <property type="match status" value="1"/>
</dbReference>
<dbReference type="GO" id="GO:0046872">
    <property type="term" value="F:metal ion binding"/>
    <property type="evidence" value="ECO:0007669"/>
    <property type="project" value="UniProtKB-KW"/>
</dbReference>
<evidence type="ECO:0000256" key="4">
    <source>
        <dbReference type="ARBA" id="ARBA00022741"/>
    </source>
</evidence>
<dbReference type="RefSeq" id="WP_009629039.1">
    <property type="nucleotide sequence ID" value="NZ_ALWB01000237.1"/>
</dbReference>
<comment type="caution">
    <text evidence="12">The sequence shown here is derived from an EMBL/GenBank/DDBJ whole genome shotgun (WGS) entry which is preliminary data.</text>
</comment>
<feature type="binding site" evidence="10">
    <location>
        <position position="51"/>
    </location>
    <ligand>
        <name>Mg(2+)</name>
        <dbReference type="ChEBI" id="CHEBI:18420"/>
    </ligand>
</feature>
<dbReference type="AlphaFoldDB" id="L8MSK7"/>
<dbReference type="PANTHER" id="PTHR11067:SF9">
    <property type="entry name" value="INOSINE TRIPHOSPHATE PYROPHOSPHATASE"/>
    <property type="match status" value="1"/>
</dbReference>
<dbReference type="CDD" id="cd00515">
    <property type="entry name" value="HAM1"/>
    <property type="match status" value="1"/>
</dbReference>
<keyword evidence="4 10" id="KW-0547">Nucleotide-binding</keyword>
<feature type="binding site" evidence="10">
    <location>
        <begin position="159"/>
        <end position="162"/>
    </location>
    <ligand>
        <name>substrate</name>
    </ligand>
</feature>
<comment type="cofactor">
    <cofactor evidence="10">
        <name>Mg(2+)</name>
        <dbReference type="ChEBI" id="CHEBI:18420"/>
    </cofactor>
    <text evidence="10">Binds 1 Mg(2+) ion per subunit.</text>
</comment>
<keyword evidence="7 10" id="KW-0546">Nucleotide metabolism</keyword>
<name>L8MSK7_9CYAN</name>
<dbReference type="Proteomes" id="UP000011201">
    <property type="component" value="Unassembled WGS sequence"/>
</dbReference>
<organism evidence="12 13">
    <name type="scientific">Pseudanabaena biceps PCC 7429</name>
    <dbReference type="NCBI Taxonomy" id="927668"/>
    <lineage>
        <taxon>Bacteria</taxon>
        <taxon>Bacillati</taxon>
        <taxon>Cyanobacteriota</taxon>
        <taxon>Cyanophyceae</taxon>
        <taxon>Pseudanabaenales</taxon>
        <taxon>Pseudanabaenaceae</taxon>
        <taxon>Pseudanabaena</taxon>
    </lineage>
</organism>
<dbReference type="PANTHER" id="PTHR11067">
    <property type="entry name" value="INOSINE TRIPHOSPHATE PYROPHOSPHATASE/HAM1 PROTEIN"/>
    <property type="match status" value="1"/>
</dbReference>
<comment type="subunit">
    <text evidence="2 10">Homodimer.</text>
</comment>
<dbReference type="EMBL" id="ALWB01000237">
    <property type="protein sequence ID" value="ELS30887.1"/>
    <property type="molecule type" value="Genomic_DNA"/>
</dbReference>
<proteinExistence type="inferred from homology"/>
<feature type="binding site" evidence="10">
    <location>
        <begin position="187"/>
        <end position="188"/>
    </location>
    <ligand>
        <name>substrate</name>
    </ligand>
</feature>
<keyword evidence="6 10" id="KW-0460">Magnesium</keyword>
<protein>
    <recommendedName>
        <fullName evidence="10">dITP/XTP pyrophosphatase</fullName>
        <ecNumber evidence="10">3.6.1.66</ecNumber>
    </recommendedName>
    <alternativeName>
        <fullName evidence="10">Non-canonical purine NTP pyrophosphatase</fullName>
    </alternativeName>
    <alternativeName>
        <fullName evidence="10">Non-standard purine NTP pyrophosphatase</fullName>
    </alternativeName>
    <alternativeName>
        <fullName evidence="10">Nucleoside-triphosphate diphosphatase</fullName>
    </alternativeName>
    <alternativeName>
        <fullName evidence="10">Nucleoside-triphosphate pyrophosphatase</fullName>
        <shortName evidence="10">NTPase</shortName>
    </alternativeName>
</protein>
<keyword evidence="5 10" id="KW-0378">Hydrolase</keyword>
<dbReference type="InterPro" id="IPR020922">
    <property type="entry name" value="dITP/XTP_pyrophosphatase"/>
</dbReference>
<dbReference type="FunFam" id="3.90.950.10:FF:000001">
    <property type="entry name" value="dITP/XTP pyrophosphatase"/>
    <property type="match status" value="1"/>
</dbReference>
<comment type="similarity">
    <text evidence="1 10 11">Belongs to the HAM1 NTPase family.</text>
</comment>
<dbReference type="GO" id="GO:0009146">
    <property type="term" value="P:purine nucleoside triphosphate catabolic process"/>
    <property type="evidence" value="ECO:0007669"/>
    <property type="project" value="UniProtKB-UniRule"/>
</dbReference>
<dbReference type="NCBIfam" id="TIGR00042">
    <property type="entry name" value="RdgB/HAM1 family non-canonical purine NTP pyrophosphatase"/>
    <property type="match status" value="1"/>
</dbReference>
<dbReference type="InterPro" id="IPR002637">
    <property type="entry name" value="RdgB/HAM1"/>
</dbReference>
<comment type="catalytic activity">
    <reaction evidence="9 10">
        <text>XTP + H2O = XMP + diphosphate + H(+)</text>
        <dbReference type="Rhea" id="RHEA:28610"/>
        <dbReference type="ChEBI" id="CHEBI:15377"/>
        <dbReference type="ChEBI" id="CHEBI:15378"/>
        <dbReference type="ChEBI" id="CHEBI:33019"/>
        <dbReference type="ChEBI" id="CHEBI:57464"/>
        <dbReference type="ChEBI" id="CHEBI:61314"/>
        <dbReference type="EC" id="3.6.1.66"/>
    </reaction>
</comment>
<gene>
    <name evidence="12" type="ORF">Pse7429DRAFT_3904</name>
</gene>
<feature type="binding site" evidence="10">
    <location>
        <position position="81"/>
    </location>
    <ligand>
        <name>substrate</name>
    </ligand>
</feature>
<feature type="active site" description="Proton acceptor" evidence="10">
    <location>
        <position position="80"/>
    </location>
</feature>
<dbReference type="GO" id="GO:0036222">
    <property type="term" value="F:XTP diphosphatase activity"/>
    <property type="evidence" value="ECO:0007669"/>
    <property type="project" value="UniProtKB-UniRule"/>
</dbReference>
<dbReference type="GO" id="GO:0000166">
    <property type="term" value="F:nucleotide binding"/>
    <property type="evidence" value="ECO:0007669"/>
    <property type="project" value="UniProtKB-KW"/>
</dbReference>
<evidence type="ECO:0000256" key="9">
    <source>
        <dbReference type="ARBA" id="ARBA00052017"/>
    </source>
</evidence>
<comment type="function">
    <text evidence="10">Pyrophosphatase that catalyzes the hydrolysis of nucleoside triphosphates to their monophosphate derivatives, with a high preference for the non-canonical purine nucleotides XTP (xanthosine triphosphate), dITP (deoxyinosine triphosphate) and ITP. Seems to function as a house-cleaning enzyme that removes non-canonical purine nucleotides from the nucleotide pool, thus preventing their incorporation into DNA/RNA and avoiding chromosomal lesions.</text>
</comment>
<evidence type="ECO:0000256" key="10">
    <source>
        <dbReference type="HAMAP-Rule" id="MF_01405"/>
    </source>
</evidence>
<evidence type="ECO:0000256" key="1">
    <source>
        <dbReference type="ARBA" id="ARBA00008023"/>
    </source>
</evidence>
<evidence type="ECO:0000256" key="7">
    <source>
        <dbReference type="ARBA" id="ARBA00023080"/>
    </source>
</evidence>
<reference evidence="12 13" key="1">
    <citation type="journal article" date="2013" name="Proc. Natl. Acad. Sci. U.S.A.">
        <title>Improving the coverage of the cyanobacterial phylum using diversity-driven genome sequencing.</title>
        <authorList>
            <person name="Shih P.M."/>
            <person name="Wu D."/>
            <person name="Latifi A."/>
            <person name="Axen S.D."/>
            <person name="Fewer D.P."/>
            <person name="Talla E."/>
            <person name="Calteau A."/>
            <person name="Cai F."/>
            <person name="Tandeau de Marsac N."/>
            <person name="Rippka R."/>
            <person name="Herdman M."/>
            <person name="Sivonen K."/>
            <person name="Coursin T."/>
            <person name="Laurent T."/>
            <person name="Goodwin L."/>
            <person name="Nolan M."/>
            <person name="Davenport K.W."/>
            <person name="Han C.S."/>
            <person name="Rubin E.M."/>
            <person name="Eisen J.A."/>
            <person name="Woyke T."/>
            <person name="Gugger M."/>
            <person name="Kerfeld C.A."/>
        </authorList>
    </citation>
    <scope>NUCLEOTIDE SEQUENCE [LARGE SCALE GENOMIC DNA]</scope>
    <source>
        <strain evidence="12 13">PCC 7429</strain>
    </source>
</reference>
<sequence>MVGETNMVDVLTQLQKLVIASGNAGKVEEFRSYLADFGVELIAKPDNIDVEETGITFIENAHLKASQVAIATKQWAIADDSGLEVFALNGAPGVLSARYAATDRDRINRVLTELRDFSNREAQFVCAIAIASPSGEIVADAIGICKGVITESPMGNGGFGYDPIFFMPELQQTFGETPPEVKARISHRANALATLRLKLQYLLN</sequence>
<comment type="catalytic activity">
    <reaction evidence="10">
        <text>ITP + H2O = IMP + diphosphate + H(+)</text>
        <dbReference type="Rhea" id="RHEA:29399"/>
        <dbReference type="ChEBI" id="CHEBI:15377"/>
        <dbReference type="ChEBI" id="CHEBI:15378"/>
        <dbReference type="ChEBI" id="CHEBI:33019"/>
        <dbReference type="ChEBI" id="CHEBI:58053"/>
        <dbReference type="ChEBI" id="CHEBI:61402"/>
        <dbReference type="EC" id="3.6.1.66"/>
    </reaction>
</comment>
<feature type="binding site" evidence="10">
    <location>
        <position position="182"/>
    </location>
    <ligand>
        <name>substrate</name>
    </ligand>
</feature>
<dbReference type="GO" id="GO:0035870">
    <property type="term" value="F:dITP diphosphatase activity"/>
    <property type="evidence" value="ECO:0007669"/>
    <property type="project" value="UniProtKB-UniRule"/>
</dbReference>
<dbReference type="PATRIC" id="fig|927668.3.peg.4524"/>
<dbReference type="GO" id="GO:0005829">
    <property type="term" value="C:cytosol"/>
    <property type="evidence" value="ECO:0007669"/>
    <property type="project" value="TreeGrafter"/>
</dbReference>
<evidence type="ECO:0000256" key="6">
    <source>
        <dbReference type="ARBA" id="ARBA00022842"/>
    </source>
</evidence>
<evidence type="ECO:0000313" key="12">
    <source>
        <dbReference type="EMBL" id="ELS30887.1"/>
    </source>
</evidence>
<feature type="binding site" evidence="10">
    <location>
        <begin position="21"/>
        <end position="26"/>
    </location>
    <ligand>
        <name>substrate</name>
    </ligand>
</feature>
<dbReference type="GO" id="GO:0036220">
    <property type="term" value="F:ITP diphosphatase activity"/>
    <property type="evidence" value="ECO:0007669"/>
    <property type="project" value="UniProtKB-UniRule"/>
</dbReference>
<dbReference type="SUPFAM" id="SSF52972">
    <property type="entry name" value="ITPase-like"/>
    <property type="match status" value="1"/>
</dbReference>
<keyword evidence="13" id="KW-1185">Reference proteome</keyword>
<dbReference type="Gene3D" id="3.90.950.10">
    <property type="match status" value="1"/>
</dbReference>
<dbReference type="InterPro" id="IPR029001">
    <property type="entry name" value="ITPase-like_fam"/>
</dbReference>
<comment type="catalytic activity">
    <reaction evidence="8 10">
        <text>dITP + H2O = dIMP + diphosphate + H(+)</text>
        <dbReference type="Rhea" id="RHEA:28342"/>
        <dbReference type="ChEBI" id="CHEBI:15377"/>
        <dbReference type="ChEBI" id="CHEBI:15378"/>
        <dbReference type="ChEBI" id="CHEBI:33019"/>
        <dbReference type="ChEBI" id="CHEBI:61194"/>
        <dbReference type="ChEBI" id="CHEBI:61382"/>
        <dbReference type="EC" id="3.6.1.66"/>
    </reaction>
</comment>
<evidence type="ECO:0000256" key="3">
    <source>
        <dbReference type="ARBA" id="ARBA00022723"/>
    </source>
</evidence>
<evidence type="ECO:0000256" key="2">
    <source>
        <dbReference type="ARBA" id="ARBA00011738"/>
    </source>
</evidence>